<dbReference type="PROSITE" id="PS01124">
    <property type="entry name" value="HTH_ARAC_FAMILY_2"/>
    <property type="match status" value="1"/>
</dbReference>
<evidence type="ECO:0000313" key="2">
    <source>
        <dbReference type="EMBL" id="MBD1262595.1"/>
    </source>
</evidence>
<evidence type="ECO:0000259" key="1">
    <source>
        <dbReference type="PROSITE" id="PS01124"/>
    </source>
</evidence>
<name>A0ABR7W341_9FLAO</name>
<proteinExistence type="predicted"/>
<dbReference type="Gene3D" id="1.10.10.60">
    <property type="entry name" value="Homeodomain-like"/>
    <property type="match status" value="1"/>
</dbReference>
<organism evidence="2 3">
    <name type="scientific">Maribacter polysiphoniae</name>
    <dbReference type="NCBI Taxonomy" id="429344"/>
    <lineage>
        <taxon>Bacteria</taxon>
        <taxon>Pseudomonadati</taxon>
        <taxon>Bacteroidota</taxon>
        <taxon>Flavobacteriia</taxon>
        <taxon>Flavobacteriales</taxon>
        <taxon>Flavobacteriaceae</taxon>
        <taxon>Maribacter</taxon>
    </lineage>
</organism>
<dbReference type="EMBL" id="JACWLN010000012">
    <property type="protein sequence ID" value="MBD1262595.1"/>
    <property type="molecule type" value="Genomic_DNA"/>
</dbReference>
<gene>
    <name evidence="2" type="ORF">HZY62_18505</name>
</gene>
<comment type="caution">
    <text evidence="2">The sequence shown here is derived from an EMBL/GenBank/DDBJ whole genome shotgun (WGS) entry which is preliminary data.</text>
</comment>
<dbReference type="RefSeq" id="WP_146197879.1">
    <property type="nucleotide sequence ID" value="NZ_JACWLN010000012.1"/>
</dbReference>
<accession>A0ABR7W341</accession>
<protein>
    <recommendedName>
        <fullName evidence="1">HTH araC/xylS-type domain-containing protein</fullName>
    </recommendedName>
</protein>
<evidence type="ECO:0000313" key="3">
    <source>
        <dbReference type="Proteomes" id="UP000651837"/>
    </source>
</evidence>
<sequence>MMTKGTRNQMMFIWNPIKGIFVIAIAEVVDAFVFNEVAHFNQCFKRTIGMPATQFRKQQIGE</sequence>
<reference evidence="2 3" key="1">
    <citation type="submission" date="2020-07" db="EMBL/GenBank/DDBJ databases">
        <title>The draft genome sequence of Maribacter polysiphoniae KCTC 22021.</title>
        <authorList>
            <person name="Mu L."/>
        </authorList>
    </citation>
    <scope>NUCLEOTIDE SEQUENCE [LARGE SCALE GENOMIC DNA]</scope>
    <source>
        <strain evidence="2 3">KCTC 22021</strain>
    </source>
</reference>
<keyword evidence="3" id="KW-1185">Reference proteome</keyword>
<dbReference type="Proteomes" id="UP000651837">
    <property type="component" value="Unassembled WGS sequence"/>
</dbReference>
<feature type="domain" description="HTH araC/xylS-type" evidence="1">
    <location>
        <begin position="24"/>
        <end position="58"/>
    </location>
</feature>
<dbReference type="InterPro" id="IPR018060">
    <property type="entry name" value="HTH_AraC"/>
</dbReference>